<accession>A0ABR4NUI7</accession>
<dbReference type="InterPro" id="IPR015943">
    <property type="entry name" value="WD40/YVTN_repeat-like_dom_sf"/>
</dbReference>
<protein>
    <recommendedName>
        <fullName evidence="3">LisH domain-containing protein</fullName>
    </recommendedName>
</protein>
<dbReference type="SUPFAM" id="SSF50998">
    <property type="entry name" value="Quinoprotein alcohol dehydrogenase-like"/>
    <property type="match status" value="1"/>
</dbReference>
<comment type="caution">
    <text evidence="1">The sequence shown here is derived from an EMBL/GenBank/DDBJ whole genome shotgun (WGS) entry which is preliminary data.</text>
</comment>
<evidence type="ECO:0000313" key="1">
    <source>
        <dbReference type="EMBL" id="KAL3232377.1"/>
    </source>
</evidence>
<dbReference type="PROSITE" id="PS50896">
    <property type="entry name" value="LISH"/>
    <property type="match status" value="1"/>
</dbReference>
<sequence length="437" mass="49818">MDYTQILIAQYLQEKNLNETLASFLKETECSYSDIANHAEYGEKLSLESIVRDRVHFKQDTSTNRPINRELVKFNSWNYAKHFETFQLPPIGSLVIDSKFIKTPNLGNQLLLSSADRKTYFIKIEKDNGDFDKWRVVNHNSVCKFCGAFEDTDICYFVTIDGNLILYDGFEGKEIRKYSLETRIVSHLKLLRSGNSHNSWYFIYTGLDNKLRAAILNLDDISTPLFDIIAETKLLSKSTSLEAITNPKNSKPIILVSRLDYTSILVFSLTLEDKLEHYSNIALNDAQFMSHSFNALDMKLITMPGDIQKRNLVVATSHNPYMRLIVVNLEDLSDMIATLSNGEIRTYYDKVLENILTKVPQDAYSQPIIVVDDSIGGIMVGSNEGLFAVDLNKKDSWKFKVTNDNEENRIKTIDIKSDGTIFFGTSEKDLYLCTATS</sequence>
<dbReference type="InterPro" id="IPR011047">
    <property type="entry name" value="Quinoprotein_ADH-like_sf"/>
</dbReference>
<evidence type="ECO:0000313" key="2">
    <source>
        <dbReference type="Proteomes" id="UP001623330"/>
    </source>
</evidence>
<dbReference type="Gene3D" id="2.130.10.10">
    <property type="entry name" value="YVTN repeat-like/Quinoprotein amine dehydrogenase"/>
    <property type="match status" value="1"/>
</dbReference>
<dbReference type="InterPro" id="IPR006594">
    <property type="entry name" value="LisH"/>
</dbReference>
<organism evidence="1 2">
    <name type="scientific">Nakaseomyces bracarensis</name>
    <dbReference type="NCBI Taxonomy" id="273131"/>
    <lineage>
        <taxon>Eukaryota</taxon>
        <taxon>Fungi</taxon>
        <taxon>Dikarya</taxon>
        <taxon>Ascomycota</taxon>
        <taxon>Saccharomycotina</taxon>
        <taxon>Saccharomycetes</taxon>
        <taxon>Saccharomycetales</taxon>
        <taxon>Saccharomycetaceae</taxon>
        <taxon>Nakaseomyces</taxon>
    </lineage>
</organism>
<proteinExistence type="predicted"/>
<keyword evidence="2" id="KW-1185">Reference proteome</keyword>
<reference evidence="1 2" key="1">
    <citation type="submission" date="2024-05" db="EMBL/GenBank/DDBJ databases">
        <title>Long read based assembly of the Candida bracarensis genome reveals expanded adhesin content.</title>
        <authorList>
            <person name="Marcet-Houben M."/>
            <person name="Ksiezopolska E."/>
            <person name="Gabaldon T."/>
        </authorList>
    </citation>
    <scope>NUCLEOTIDE SEQUENCE [LARGE SCALE GENOMIC DNA]</scope>
    <source>
        <strain evidence="1 2">CBM6</strain>
    </source>
</reference>
<gene>
    <name evidence="1" type="ORF">RNJ44_04293</name>
</gene>
<name>A0ABR4NUI7_9SACH</name>
<dbReference type="EMBL" id="JBEVYD010000005">
    <property type="protein sequence ID" value="KAL3232377.1"/>
    <property type="molecule type" value="Genomic_DNA"/>
</dbReference>
<evidence type="ECO:0008006" key="3">
    <source>
        <dbReference type="Google" id="ProtNLM"/>
    </source>
</evidence>
<dbReference type="Proteomes" id="UP001623330">
    <property type="component" value="Unassembled WGS sequence"/>
</dbReference>